<dbReference type="GO" id="GO:0030798">
    <property type="term" value="F:trans-aconitate 2-methyltransferase activity"/>
    <property type="evidence" value="ECO:0007669"/>
    <property type="project" value="UniProtKB-EC"/>
</dbReference>
<dbReference type="AlphaFoldDB" id="A0A7U7I8P0"/>
<dbReference type="EC" id="2.1.1.144" evidence="1"/>
<protein>
    <submittedName>
        <fullName evidence="1">Trans-aconitate 2-methyltransferase</fullName>
        <ecNumber evidence="1">2.1.1.144</ecNumber>
    </submittedName>
</protein>
<proteinExistence type="predicted"/>
<organism evidence="1 2">
    <name type="scientific">Zestomonas carbonaria</name>
    <dbReference type="NCBI Taxonomy" id="2762745"/>
    <lineage>
        <taxon>Bacteria</taxon>
        <taxon>Pseudomonadati</taxon>
        <taxon>Pseudomonadota</taxon>
        <taxon>Gammaproteobacteria</taxon>
        <taxon>Pseudomonadales</taxon>
        <taxon>Pseudomonadaceae</taxon>
        <taxon>Zestomonas</taxon>
    </lineage>
</organism>
<dbReference type="Gene3D" id="1.10.150.290">
    <property type="entry name" value="S-adenosyl-L-methionine-dependent methyltransferases"/>
    <property type="match status" value="1"/>
</dbReference>
<dbReference type="InterPro" id="IPR023149">
    <property type="entry name" value="Trans_acon_MeTrfase_C"/>
</dbReference>
<comment type="caution">
    <text evidence="1">The sequence shown here is derived from an EMBL/GenBank/DDBJ whole genome shotgun (WGS) entry which is preliminary data.</text>
</comment>
<evidence type="ECO:0000313" key="2">
    <source>
        <dbReference type="Proteomes" id="UP000583387"/>
    </source>
</evidence>
<gene>
    <name evidence="1" type="primary">tam_1</name>
    <name evidence="1" type="ORF">PSEWESI4_00382</name>
</gene>
<sequence length="57" mass="6691">MEWFKGSALRPYLAPLSPKERQEFLADYQQAITLEYPEFEDGTVLLPFPRLFLVATR</sequence>
<name>A0A7U7I8P0_9GAMM</name>
<accession>A0A7U7I8P0</accession>
<dbReference type="GO" id="GO:0032259">
    <property type="term" value="P:methylation"/>
    <property type="evidence" value="ECO:0007669"/>
    <property type="project" value="UniProtKB-KW"/>
</dbReference>
<keyword evidence="1" id="KW-0808">Transferase</keyword>
<keyword evidence="2" id="KW-1185">Reference proteome</keyword>
<dbReference type="EMBL" id="CAJFCI010000016">
    <property type="protein sequence ID" value="CAD5106122.1"/>
    <property type="molecule type" value="Genomic_DNA"/>
</dbReference>
<dbReference type="Gene3D" id="3.40.50.150">
    <property type="entry name" value="Vaccinia Virus protein VP39"/>
    <property type="match status" value="1"/>
</dbReference>
<dbReference type="InterPro" id="IPR029063">
    <property type="entry name" value="SAM-dependent_MTases_sf"/>
</dbReference>
<reference evidence="1 2" key="1">
    <citation type="submission" date="2020-08" db="EMBL/GenBank/DDBJ databases">
        <authorList>
            <person name="Criscuolo A."/>
        </authorList>
    </citation>
    <scope>NUCLEOTIDE SEQUENCE [LARGE SCALE GENOMIC DNA]</scope>
    <source>
        <strain evidence="1">CIP111764</strain>
    </source>
</reference>
<keyword evidence="1" id="KW-0489">Methyltransferase</keyword>
<evidence type="ECO:0000313" key="1">
    <source>
        <dbReference type="EMBL" id="CAD5106122.1"/>
    </source>
</evidence>
<dbReference type="Proteomes" id="UP000583387">
    <property type="component" value="Unassembled WGS sequence"/>
</dbReference>